<dbReference type="NCBIfam" id="TIGR00643">
    <property type="entry name" value="recG"/>
    <property type="match status" value="1"/>
</dbReference>
<dbReference type="InterPro" id="IPR004609">
    <property type="entry name" value="ATP-dep_DNA_helicase_RecG"/>
</dbReference>
<dbReference type="Gene3D" id="2.40.50.140">
    <property type="entry name" value="Nucleic acid-binding proteins"/>
    <property type="match status" value="1"/>
</dbReference>
<dbReference type="CDD" id="cd04488">
    <property type="entry name" value="RecG_wedge_OBF"/>
    <property type="match status" value="1"/>
</dbReference>
<dbReference type="InterPro" id="IPR012340">
    <property type="entry name" value="NA-bd_OB-fold"/>
</dbReference>
<dbReference type="NCBIfam" id="NF008165">
    <property type="entry name" value="PRK10917.1-3"/>
    <property type="match status" value="1"/>
</dbReference>
<dbReference type="SUPFAM" id="SSF52540">
    <property type="entry name" value="P-loop containing nucleoside triphosphate hydrolases"/>
    <property type="match status" value="2"/>
</dbReference>
<dbReference type="InterPro" id="IPR011545">
    <property type="entry name" value="DEAD/DEAH_box_helicase_dom"/>
</dbReference>
<dbReference type="GO" id="GO:0043138">
    <property type="term" value="F:3'-5' DNA helicase activity"/>
    <property type="evidence" value="ECO:0007669"/>
    <property type="project" value="UniProtKB-EC"/>
</dbReference>
<dbReference type="InterPro" id="IPR014001">
    <property type="entry name" value="Helicase_ATP-bd"/>
</dbReference>
<dbReference type="STRING" id="322095.HMPREF3185_01110"/>
<dbReference type="InterPro" id="IPR045562">
    <property type="entry name" value="RecG_dom3_C"/>
</dbReference>
<comment type="caution">
    <text evidence="18">The sequence shown here is derived from an EMBL/GenBank/DDBJ whole genome shotgun (WGS) entry which is preliminary data.</text>
</comment>
<dbReference type="GO" id="GO:0006281">
    <property type="term" value="P:DNA repair"/>
    <property type="evidence" value="ECO:0007669"/>
    <property type="project" value="UniProtKB-UniRule"/>
</dbReference>
<dbReference type="Pfam" id="PF00271">
    <property type="entry name" value="Helicase_C"/>
    <property type="match status" value="1"/>
</dbReference>
<evidence type="ECO:0000313" key="19">
    <source>
        <dbReference type="Proteomes" id="UP000070224"/>
    </source>
</evidence>
<keyword evidence="10 15" id="KW-0234">DNA repair</keyword>
<evidence type="ECO:0000259" key="17">
    <source>
        <dbReference type="PROSITE" id="PS51194"/>
    </source>
</evidence>
<dbReference type="SMART" id="SM00490">
    <property type="entry name" value="HELICc"/>
    <property type="match status" value="1"/>
</dbReference>
<protein>
    <recommendedName>
        <fullName evidence="2 15">ATP-dependent DNA helicase RecG</fullName>
        <ecNumber evidence="13 15">5.6.2.4</ecNumber>
    </recommendedName>
</protein>
<evidence type="ECO:0000259" key="16">
    <source>
        <dbReference type="PROSITE" id="PS51192"/>
    </source>
</evidence>
<evidence type="ECO:0000256" key="15">
    <source>
        <dbReference type="RuleBase" id="RU363016"/>
    </source>
</evidence>
<feature type="domain" description="Helicase C-terminal" evidence="17">
    <location>
        <begin position="468"/>
        <end position="625"/>
    </location>
</feature>
<sequence>MAKDFLLTPLTYLPGVGPRRAKALAEELDLYTYLDLLHYFPTKYVDRSRIYQIRELRGEMPHVELKGYIRDFKEVGEGRKKRLVAYFTDGTGTIELVWFRSMPYIRQRYIPGQWYLVFGKPVFFNGAYSISHPEIDEESKAAQVSGGLMPVYPLTEKLTRAGLNSRQMRQLLYVLKEACVPHITETLTSEIIERARLMSYAEAIEQIHFPVTKEGLEAARRRLKFDELFFIQLRLLGMKRDRKAASPGLLLPRVGDAIRGLYGSLPFDLTNAQKRVIREIQADVISGRQMNRLIQGDVGSGKTLVALFSMLLSVDNGYQACMMAPTEILARQHYASLCEYLAPLGIEVGLLIGSTKKKERTRLLADLSTGALKIIVGTHALLEPVVQFAHLGLAVIDEQHRFGVVQRSGLWQKGEQIHPHILIMSATPIPRTLAMTLYGDLDISVIDELPPGRKPIETYHQSESEMYRVYQFLERQLEEGRQAYVVFPMIEESEEESMRTLDEGFRRYSEHFDHRKIVRVHGKMKPDEKDEAMRSFVSGEAQILLATTVIEVGVNVPNASVMVIEGANRFGLSQLHQLRGRVGRGASQSYCILVTGKDLGEDAKRRIAIMVETNDGFVIAEEDMRLRGFGEIDGTRQSGQQLSLRIANPALDGAMVQYTRTLAEEILSEDPDLQLPKNEILRHRLHEIYYERPSWSQIS</sequence>
<dbReference type="InterPro" id="IPR027417">
    <property type="entry name" value="P-loop_NTPase"/>
</dbReference>
<dbReference type="PANTHER" id="PTHR47964:SF1">
    <property type="entry name" value="ATP-DEPENDENT DNA HELICASE HOMOLOG RECG, CHLOROPLASTIC"/>
    <property type="match status" value="1"/>
</dbReference>
<keyword evidence="3 15" id="KW-0547">Nucleotide-binding</keyword>
<dbReference type="Pfam" id="PF19833">
    <property type="entry name" value="RecG_dom3_C"/>
    <property type="match status" value="1"/>
</dbReference>
<dbReference type="GO" id="GO:0006310">
    <property type="term" value="P:DNA recombination"/>
    <property type="evidence" value="ECO:0007669"/>
    <property type="project" value="UniProtKB-UniRule"/>
</dbReference>
<keyword evidence="4 15" id="KW-0227">DNA damage</keyword>
<keyword evidence="8" id="KW-0238">DNA-binding</keyword>
<dbReference type="InterPro" id="IPR001650">
    <property type="entry name" value="Helicase_C-like"/>
</dbReference>
<dbReference type="GO" id="GO:0005524">
    <property type="term" value="F:ATP binding"/>
    <property type="evidence" value="ECO:0007669"/>
    <property type="project" value="UniProtKB-KW"/>
</dbReference>
<dbReference type="SMART" id="SM00487">
    <property type="entry name" value="DEXDc"/>
    <property type="match status" value="1"/>
</dbReference>
<keyword evidence="7 15" id="KW-0067">ATP-binding</keyword>
<evidence type="ECO:0000256" key="11">
    <source>
        <dbReference type="ARBA" id="ARBA00023235"/>
    </source>
</evidence>
<evidence type="ECO:0000256" key="8">
    <source>
        <dbReference type="ARBA" id="ARBA00023125"/>
    </source>
</evidence>
<dbReference type="EC" id="5.6.2.4" evidence="13 15"/>
<evidence type="ECO:0000256" key="12">
    <source>
        <dbReference type="ARBA" id="ARBA00034617"/>
    </source>
</evidence>
<dbReference type="Proteomes" id="UP000070224">
    <property type="component" value="Unassembled WGS sequence"/>
</dbReference>
<evidence type="ECO:0000256" key="10">
    <source>
        <dbReference type="ARBA" id="ARBA00023204"/>
    </source>
</evidence>
<proteinExistence type="inferred from homology"/>
<dbReference type="AlphaFoldDB" id="A0A134B8B2"/>
<reference evidence="19" key="1">
    <citation type="submission" date="2016-01" db="EMBL/GenBank/DDBJ databases">
        <authorList>
            <person name="Mitreva M."/>
            <person name="Pepin K.H."/>
            <person name="Mihindukulasuriya K.A."/>
            <person name="Fulton R."/>
            <person name="Fronick C."/>
            <person name="O'Laughlin M."/>
            <person name="Miner T."/>
            <person name="Herter B."/>
            <person name="Rosa B.A."/>
            <person name="Cordes M."/>
            <person name="Tomlinson C."/>
            <person name="Wollam A."/>
            <person name="Palsikar V.B."/>
            <person name="Mardis E.R."/>
            <person name="Wilson R.K."/>
        </authorList>
    </citation>
    <scope>NUCLEOTIDE SEQUENCE [LARGE SCALE GENOMIC DNA]</scope>
    <source>
        <strain evidence="19">KA00683</strain>
    </source>
</reference>
<comment type="catalytic activity">
    <reaction evidence="12 15">
        <text>Couples ATP hydrolysis with the unwinding of duplex DNA by translocating in the 3'-5' direction.</text>
        <dbReference type="EC" id="5.6.2.4"/>
    </reaction>
</comment>
<dbReference type="GO" id="GO:0003677">
    <property type="term" value="F:DNA binding"/>
    <property type="evidence" value="ECO:0007669"/>
    <property type="project" value="UniProtKB-KW"/>
</dbReference>
<evidence type="ECO:0000256" key="1">
    <source>
        <dbReference type="ARBA" id="ARBA00007504"/>
    </source>
</evidence>
<dbReference type="Pfam" id="PF17191">
    <property type="entry name" value="RecG_wedge"/>
    <property type="match status" value="1"/>
</dbReference>
<dbReference type="PANTHER" id="PTHR47964">
    <property type="entry name" value="ATP-DEPENDENT DNA HELICASE HOMOLOG RECG, CHLOROPLASTIC"/>
    <property type="match status" value="1"/>
</dbReference>
<name>A0A134B8B2_9PORP</name>
<evidence type="ECO:0000256" key="9">
    <source>
        <dbReference type="ARBA" id="ARBA00023172"/>
    </source>
</evidence>
<dbReference type="Pfam" id="PF00270">
    <property type="entry name" value="DEAD"/>
    <property type="match status" value="1"/>
</dbReference>
<accession>A0A134B8B2</accession>
<evidence type="ECO:0000256" key="5">
    <source>
        <dbReference type="ARBA" id="ARBA00022801"/>
    </source>
</evidence>
<keyword evidence="19" id="KW-1185">Reference proteome</keyword>
<dbReference type="GO" id="GO:0016887">
    <property type="term" value="F:ATP hydrolysis activity"/>
    <property type="evidence" value="ECO:0007669"/>
    <property type="project" value="RHEA"/>
</dbReference>
<evidence type="ECO:0000256" key="13">
    <source>
        <dbReference type="ARBA" id="ARBA00034808"/>
    </source>
</evidence>
<evidence type="ECO:0000313" key="18">
    <source>
        <dbReference type="EMBL" id="KXB76173.1"/>
    </source>
</evidence>
<dbReference type="InterPro" id="IPR033454">
    <property type="entry name" value="RecG_wedge"/>
</dbReference>
<dbReference type="PATRIC" id="fig|322095.3.peg.1094"/>
<keyword evidence="11" id="KW-0413">Isomerase</keyword>
<dbReference type="EMBL" id="LSDK01000076">
    <property type="protein sequence ID" value="KXB76173.1"/>
    <property type="molecule type" value="Genomic_DNA"/>
</dbReference>
<comment type="function">
    <text evidence="15">Plays a critical role in recombination and DNA repair. Helps process Holliday junction intermediates to mature products by catalyzing branch migration. Has replication fork regression activity, unwinds stalled or blocked replication forks to make a HJ that can be resolved. Has a DNA unwinding activity characteristic of a DNA helicase with 3'-5' polarity.</text>
</comment>
<keyword evidence="6 15" id="KW-0347">Helicase</keyword>
<evidence type="ECO:0000256" key="6">
    <source>
        <dbReference type="ARBA" id="ARBA00022806"/>
    </source>
</evidence>
<evidence type="ECO:0000256" key="7">
    <source>
        <dbReference type="ARBA" id="ARBA00022840"/>
    </source>
</evidence>
<evidence type="ECO:0000256" key="3">
    <source>
        <dbReference type="ARBA" id="ARBA00022741"/>
    </source>
</evidence>
<evidence type="ECO:0000256" key="14">
    <source>
        <dbReference type="ARBA" id="ARBA00048988"/>
    </source>
</evidence>
<dbReference type="SUPFAM" id="SSF50249">
    <property type="entry name" value="Nucleic acid-binding proteins"/>
    <property type="match status" value="1"/>
</dbReference>
<dbReference type="PROSITE" id="PS51194">
    <property type="entry name" value="HELICASE_CTER"/>
    <property type="match status" value="1"/>
</dbReference>
<evidence type="ECO:0000256" key="2">
    <source>
        <dbReference type="ARBA" id="ARBA00017846"/>
    </source>
</evidence>
<dbReference type="CDD" id="cd17992">
    <property type="entry name" value="DEXHc_RecG"/>
    <property type="match status" value="1"/>
</dbReference>
<keyword evidence="9 15" id="KW-0233">DNA recombination</keyword>
<evidence type="ECO:0000256" key="4">
    <source>
        <dbReference type="ARBA" id="ARBA00022763"/>
    </source>
</evidence>
<dbReference type="PROSITE" id="PS51192">
    <property type="entry name" value="HELICASE_ATP_BIND_1"/>
    <property type="match status" value="1"/>
</dbReference>
<dbReference type="RefSeq" id="WP_060935419.1">
    <property type="nucleotide sequence ID" value="NZ_KQ960446.1"/>
</dbReference>
<organism evidence="18 19">
    <name type="scientific">Porphyromonas somerae</name>
    <dbReference type="NCBI Taxonomy" id="322095"/>
    <lineage>
        <taxon>Bacteria</taxon>
        <taxon>Pseudomonadati</taxon>
        <taxon>Bacteroidota</taxon>
        <taxon>Bacteroidia</taxon>
        <taxon>Bacteroidales</taxon>
        <taxon>Porphyromonadaceae</taxon>
        <taxon>Porphyromonas</taxon>
    </lineage>
</organism>
<keyword evidence="5 15" id="KW-0378">Hydrolase</keyword>
<gene>
    <name evidence="18" type="ORF">HMPREF3185_01110</name>
</gene>
<dbReference type="NCBIfam" id="NF008168">
    <property type="entry name" value="PRK10917.2-2"/>
    <property type="match status" value="1"/>
</dbReference>
<dbReference type="OrthoDB" id="9804325at2"/>
<dbReference type="InterPro" id="IPR047112">
    <property type="entry name" value="RecG/Mfd"/>
</dbReference>
<comment type="catalytic activity">
    <reaction evidence="14 15">
        <text>ATP + H2O = ADP + phosphate + H(+)</text>
        <dbReference type="Rhea" id="RHEA:13065"/>
        <dbReference type="ChEBI" id="CHEBI:15377"/>
        <dbReference type="ChEBI" id="CHEBI:15378"/>
        <dbReference type="ChEBI" id="CHEBI:30616"/>
        <dbReference type="ChEBI" id="CHEBI:43474"/>
        <dbReference type="ChEBI" id="CHEBI:456216"/>
        <dbReference type="EC" id="5.6.2.4"/>
    </reaction>
</comment>
<feature type="domain" description="Helicase ATP-binding" evidence="16">
    <location>
        <begin position="283"/>
        <end position="446"/>
    </location>
</feature>
<dbReference type="Gene3D" id="3.40.50.300">
    <property type="entry name" value="P-loop containing nucleotide triphosphate hydrolases"/>
    <property type="match status" value="2"/>
</dbReference>
<comment type="similarity">
    <text evidence="1 15">Belongs to the helicase family. RecG subfamily.</text>
</comment>